<evidence type="ECO:0000313" key="3">
    <source>
        <dbReference type="EMBL" id="ERG64068.1"/>
    </source>
</evidence>
<dbReference type="EMBL" id="ASHR01000026">
    <property type="protein sequence ID" value="ERG64068.1"/>
    <property type="molecule type" value="Genomic_DNA"/>
</dbReference>
<evidence type="ECO:0000256" key="1">
    <source>
        <dbReference type="HAMAP-Rule" id="MF_01297"/>
    </source>
</evidence>
<dbReference type="InterPro" id="IPR014878">
    <property type="entry name" value="THAP4-like_heme-bd"/>
</dbReference>
<comment type="function">
    <text evidence="1">Heme-binding protein able to scavenge peroxynitrite and to protect free L-tyrosine against peroxynitrite-mediated nitration, by acting as a peroxynitrite isomerase that converts peroxynitrite to nitrate. Therefore, this protein likely plays a role in peroxynitrite sensing and in the detoxification of reactive nitrogen and oxygen species (RNS and ROS, respectively). Is able to bind nitric oxide (NO) in vitro, but may act as a sensor of peroxynitrite levels in vivo.</text>
</comment>
<comment type="caution">
    <text evidence="3">The sequence shown here is derived from an EMBL/GenBank/DDBJ whole genome shotgun (WGS) entry which is preliminary data.</text>
</comment>
<dbReference type="RefSeq" id="WP_021010735.1">
    <property type="nucleotide sequence ID" value="NZ_ASHR01000026.1"/>
</dbReference>
<keyword evidence="4" id="KW-1185">Reference proteome</keyword>
<keyword evidence="1" id="KW-0413">Isomerase</keyword>
<comment type="cofactor">
    <cofactor evidence="1">
        <name>heme b</name>
        <dbReference type="ChEBI" id="CHEBI:60344"/>
    </cofactor>
    <text evidence="1">Binds 1 heme b group per subunit, that coordinates a highly solvent-exposed Fe(III) atom.</text>
</comment>
<accession>U1LAH7</accession>
<organism evidence="3 4">
    <name type="scientific">Agrococcus pavilionensis RW1</name>
    <dbReference type="NCBI Taxonomy" id="1330458"/>
    <lineage>
        <taxon>Bacteria</taxon>
        <taxon>Bacillati</taxon>
        <taxon>Actinomycetota</taxon>
        <taxon>Actinomycetes</taxon>
        <taxon>Micrococcales</taxon>
        <taxon>Microbacteriaceae</taxon>
        <taxon>Agrococcus</taxon>
    </lineage>
</organism>
<gene>
    <name evidence="3" type="ORF">L332_06305</name>
</gene>
<dbReference type="CDD" id="cd07828">
    <property type="entry name" value="lipocalin_heme-bd-THAP4-like"/>
    <property type="match status" value="1"/>
</dbReference>
<dbReference type="Gene3D" id="2.40.128.20">
    <property type="match status" value="1"/>
</dbReference>
<comment type="similarity">
    <text evidence="1">Belongs to the nitrobindin family.</text>
</comment>
<feature type="short sequence motif" description="GXWXGXG" evidence="1">
    <location>
        <begin position="20"/>
        <end position="26"/>
    </location>
</feature>
<keyword evidence="1" id="KW-0408">Iron</keyword>
<keyword evidence="1" id="KW-0349">Heme</keyword>
<name>U1LAH7_9MICO</name>
<sequence>MLELDPTLPAELGPLQWLVGDWEGTGVLSFPVGDRTVEHEFGQRVSFAHHGHPYLSYEAYAWLLDDELTPLAAESGFWRLARPAEAADPGPGMLPPEGEPAFGSLDAVESLRRPDGAFDIQALIAHPAGVAELYLGTIAGPRIDLATDAVLRGASAKEHTASTRMLGLVEGHLLWAWDLAALGRGLESHASARLGRVTPAGGDEA</sequence>
<dbReference type="EC" id="5.99.-.-" evidence="1"/>
<dbReference type="PANTHER" id="PTHR15854">
    <property type="entry name" value="THAP4 PROTEIN"/>
    <property type="match status" value="1"/>
</dbReference>
<evidence type="ECO:0000313" key="4">
    <source>
        <dbReference type="Proteomes" id="UP000016462"/>
    </source>
</evidence>
<evidence type="ECO:0000259" key="2">
    <source>
        <dbReference type="Pfam" id="PF08768"/>
    </source>
</evidence>
<feature type="binding site" evidence="1">
    <location>
        <position position="157"/>
    </location>
    <ligand>
        <name>heme b</name>
        <dbReference type="ChEBI" id="CHEBI:60344"/>
    </ligand>
</feature>
<dbReference type="GO" id="GO:0046872">
    <property type="term" value="F:metal ion binding"/>
    <property type="evidence" value="ECO:0007669"/>
    <property type="project" value="UniProtKB-KW"/>
</dbReference>
<dbReference type="InterPro" id="IPR022939">
    <property type="entry name" value="Nb(III)_bact/plant"/>
</dbReference>
<comment type="caution">
    <text evidence="1">Lacks conserved residue(s) required for the propagation of feature annotation.</text>
</comment>
<dbReference type="AlphaFoldDB" id="U1LAH7"/>
<reference evidence="3 4" key="1">
    <citation type="journal article" date="2013" name="Genome Announc.">
        <title>First draft genome sequence from a member of the genus agrococcus, isolated from modern microbialites.</title>
        <authorList>
            <person name="White R.A.III."/>
            <person name="Grassa C.J."/>
            <person name="Suttle C.A."/>
        </authorList>
    </citation>
    <scope>NUCLEOTIDE SEQUENCE [LARGE SCALE GENOMIC DNA]</scope>
    <source>
        <strain evidence="3 4">RW1</strain>
    </source>
</reference>
<dbReference type="Proteomes" id="UP000016462">
    <property type="component" value="Unassembled WGS sequence"/>
</dbReference>
<dbReference type="HAMAP" id="MF_01297">
    <property type="entry name" value="nitrobindin"/>
    <property type="match status" value="1"/>
</dbReference>
<feature type="binding site" description="axial binding residue" evidence="1">
    <location>
        <position position="189"/>
    </location>
    <ligand>
        <name>heme b</name>
        <dbReference type="ChEBI" id="CHEBI:60344"/>
    </ligand>
    <ligandPart>
        <name>Fe</name>
        <dbReference type="ChEBI" id="CHEBI:18248"/>
    </ligandPart>
</feature>
<dbReference type="InterPro" id="IPR045165">
    <property type="entry name" value="Nitrobindin"/>
</dbReference>
<comment type="domain">
    <text evidence="1">Forms a 10-stranded antiparallel beta-barrel structure able to accommodate a hydrophobic ligand in its interior. In fact, this fold hosts the heme group, which is located in a wide surface cleft.</text>
</comment>
<dbReference type="Pfam" id="PF08768">
    <property type="entry name" value="THAP4_heme-bd"/>
    <property type="match status" value="1"/>
</dbReference>
<dbReference type="GO" id="GO:0020037">
    <property type="term" value="F:heme binding"/>
    <property type="evidence" value="ECO:0007669"/>
    <property type="project" value="UniProtKB-UniRule"/>
</dbReference>
<keyword evidence="1" id="KW-0479">Metal-binding</keyword>
<protein>
    <recommendedName>
        <fullName evidence="1">Peroxynitrite isomerase</fullName>
        <ecNumber evidence="1">5.99.-.-</ecNumber>
    </recommendedName>
    <alternativeName>
        <fullName evidence="1">Ferric nitrobindin</fullName>
        <shortName evidence="1">Nb(III)</shortName>
    </alternativeName>
</protein>
<dbReference type="PANTHER" id="PTHR15854:SF4">
    <property type="entry name" value="PEROXYNITRITE ISOMERASE THAP4"/>
    <property type="match status" value="1"/>
</dbReference>
<dbReference type="InterPro" id="IPR012674">
    <property type="entry name" value="Calycin"/>
</dbReference>
<proteinExistence type="inferred from homology"/>
<comment type="pathway">
    <text evidence="1">Nitrogen metabolism.</text>
</comment>
<dbReference type="SUPFAM" id="SSF50814">
    <property type="entry name" value="Lipocalins"/>
    <property type="match status" value="1"/>
</dbReference>
<dbReference type="OrthoDB" id="4804006at2"/>
<dbReference type="GO" id="GO:0062213">
    <property type="term" value="F:peroxynitrite isomerase activity"/>
    <property type="evidence" value="ECO:0007669"/>
    <property type="project" value="UniProtKB-UniRule"/>
</dbReference>
<comment type="catalytic activity">
    <reaction evidence="1">
        <text>peroxynitrite = nitrate</text>
        <dbReference type="Rhea" id="RHEA:63116"/>
        <dbReference type="ChEBI" id="CHEBI:17632"/>
        <dbReference type="ChEBI" id="CHEBI:25941"/>
    </reaction>
</comment>
<feature type="domain" description="THAP4-like heme-binding" evidence="2">
    <location>
        <begin position="11"/>
        <end position="196"/>
    </location>
</feature>